<gene>
    <name evidence="9" type="ORF">POM88_048405</name>
</gene>
<evidence type="ECO:0000313" key="9">
    <source>
        <dbReference type="EMBL" id="KAK1355149.1"/>
    </source>
</evidence>
<reference evidence="9" key="2">
    <citation type="submission" date="2023-05" db="EMBL/GenBank/DDBJ databases">
        <authorList>
            <person name="Schelkunov M.I."/>
        </authorList>
    </citation>
    <scope>NUCLEOTIDE SEQUENCE</scope>
    <source>
        <strain evidence="9">Hsosn_3</strain>
        <tissue evidence="9">Leaf</tissue>
    </source>
</reference>
<feature type="coiled-coil region" evidence="8">
    <location>
        <begin position="644"/>
        <end position="671"/>
    </location>
</feature>
<dbReference type="GO" id="GO:0017056">
    <property type="term" value="F:structural constituent of nuclear pore"/>
    <property type="evidence" value="ECO:0007669"/>
    <property type="project" value="InterPro"/>
</dbReference>
<evidence type="ECO:0000256" key="2">
    <source>
        <dbReference type="ARBA" id="ARBA00022448"/>
    </source>
</evidence>
<dbReference type="GO" id="GO:0000056">
    <property type="term" value="P:ribosomal small subunit export from nucleus"/>
    <property type="evidence" value="ECO:0007669"/>
    <property type="project" value="InterPro"/>
</dbReference>
<dbReference type="Pfam" id="PF10168">
    <property type="entry name" value="Nup88"/>
    <property type="match status" value="2"/>
</dbReference>
<keyword evidence="2" id="KW-0813">Transport</keyword>
<evidence type="ECO:0000256" key="1">
    <source>
        <dbReference type="ARBA" id="ARBA00004567"/>
    </source>
</evidence>
<dbReference type="AlphaFoldDB" id="A0AAD8GVA0"/>
<keyword evidence="5" id="KW-0811">Translocation</keyword>
<dbReference type="InterPro" id="IPR019321">
    <property type="entry name" value="Nucleoporin_Nup88"/>
</dbReference>
<evidence type="ECO:0000256" key="4">
    <source>
        <dbReference type="ARBA" id="ARBA00022927"/>
    </source>
</evidence>
<evidence type="ECO:0000256" key="5">
    <source>
        <dbReference type="ARBA" id="ARBA00023010"/>
    </source>
</evidence>
<dbReference type="GO" id="GO:0000055">
    <property type="term" value="P:ribosomal large subunit export from nucleus"/>
    <property type="evidence" value="ECO:0007669"/>
    <property type="project" value="InterPro"/>
</dbReference>
<dbReference type="GO" id="GO:0006406">
    <property type="term" value="P:mRNA export from nucleus"/>
    <property type="evidence" value="ECO:0007669"/>
    <property type="project" value="TreeGrafter"/>
</dbReference>
<dbReference type="GO" id="GO:0006606">
    <property type="term" value="P:protein import into nucleus"/>
    <property type="evidence" value="ECO:0007669"/>
    <property type="project" value="TreeGrafter"/>
</dbReference>
<keyword evidence="6" id="KW-0906">Nuclear pore complex</keyword>
<dbReference type="Proteomes" id="UP001237642">
    <property type="component" value="Unassembled WGS sequence"/>
</dbReference>
<evidence type="ECO:0000256" key="8">
    <source>
        <dbReference type="SAM" id="Coils"/>
    </source>
</evidence>
<keyword evidence="4" id="KW-0653">Protein transport</keyword>
<evidence type="ECO:0000313" key="10">
    <source>
        <dbReference type="Proteomes" id="UP001237642"/>
    </source>
</evidence>
<dbReference type="PANTHER" id="PTHR13257">
    <property type="entry name" value="NUCLEOPORIN NUP84-RELATED"/>
    <property type="match status" value="1"/>
</dbReference>
<proteinExistence type="predicted"/>
<keyword evidence="7" id="KW-0539">Nucleus</keyword>
<keyword evidence="8" id="KW-0175">Coiled coil</keyword>
<reference evidence="9" key="1">
    <citation type="submission" date="2023-02" db="EMBL/GenBank/DDBJ databases">
        <title>Genome of toxic invasive species Heracleum sosnowskyi carries increased number of genes despite the absence of recent whole-genome duplications.</title>
        <authorList>
            <person name="Schelkunov M."/>
            <person name="Shtratnikova V."/>
            <person name="Makarenko M."/>
            <person name="Klepikova A."/>
            <person name="Omelchenko D."/>
            <person name="Novikova G."/>
            <person name="Obukhova E."/>
            <person name="Bogdanov V."/>
            <person name="Penin A."/>
            <person name="Logacheva M."/>
        </authorList>
    </citation>
    <scope>NUCLEOTIDE SEQUENCE</scope>
    <source>
        <strain evidence="9">Hsosn_3</strain>
        <tissue evidence="9">Leaf</tissue>
    </source>
</reference>
<evidence type="ECO:0000256" key="3">
    <source>
        <dbReference type="ARBA" id="ARBA00022816"/>
    </source>
</evidence>
<dbReference type="SUPFAM" id="SSF50978">
    <property type="entry name" value="WD40 repeat-like"/>
    <property type="match status" value="1"/>
</dbReference>
<keyword evidence="10" id="KW-1185">Reference proteome</keyword>
<dbReference type="GO" id="GO:0005643">
    <property type="term" value="C:nuclear pore"/>
    <property type="evidence" value="ECO:0007669"/>
    <property type="project" value="UniProtKB-SubCell"/>
</dbReference>
<dbReference type="EMBL" id="JAUIZM010000011">
    <property type="protein sequence ID" value="KAK1355149.1"/>
    <property type="molecule type" value="Genomic_DNA"/>
</dbReference>
<organism evidence="9 10">
    <name type="scientific">Heracleum sosnowskyi</name>
    <dbReference type="NCBI Taxonomy" id="360622"/>
    <lineage>
        <taxon>Eukaryota</taxon>
        <taxon>Viridiplantae</taxon>
        <taxon>Streptophyta</taxon>
        <taxon>Embryophyta</taxon>
        <taxon>Tracheophyta</taxon>
        <taxon>Spermatophyta</taxon>
        <taxon>Magnoliopsida</taxon>
        <taxon>eudicotyledons</taxon>
        <taxon>Gunneridae</taxon>
        <taxon>Pentapetalae</taxon>
        <taxon>asterids</taxon>
        <taxon>campanulids</taxon>
        <taxon>Apiales</taxon>
        <taxon>Apiaceae</taxon>
        <taxon>Apioideae</taxon>
        <taxon>apioid superclade</taxon>
        <taxon>Tordylieae</taxon>
        <taxon>Tordyliinae</taxon>
        <taxon>Heracleum</taxon>
    </lineage>
</organism>
<accession>A0AAD8GVA0</accession>
<protein>
    <submittedName>
        <fullName evidence="9">Nuclear pore complex protein NUP88</fullName>
    </submittedName>
</protein>
<sequence length="798" mass="88745">MRFNFDISSTDDPKTQTPTDPQLQWVPLQNHPLFSSTTAAAAAVPENLLAWDGASRVYYWDSAKQCLNRISIRLGEPDPTSVLAASPAKALQADVPLNFLVNRISINRNGSAILLAGSDGLRVMYLYGRSSTQVNTTICRTVSIGSDIYFNQSNVIRTLQISWHPYSDTHIGILSSDSVFRLFDLSSSLGQPEQEYYLQPVESGRSRKAASICPVDFSFGGDHLWDKFSVFIVFSDGAVYILCPVVPFGGVYKWDSLLEIYTDAQTFGRRSSNSKSVSNSNCAISWLEATFPELAHESLEVANPSAVKAQPYALFDASISLQGPLQKVCHSGEETHEFQAAECEGRAVSFLYNSVSKDSILITAWSGGQLQVDALADEIQPLWALDCPPRLRVDSYDRIVGVAMICESLRQHSVVQLDQSPDPTPWMGHSPPLLRLAIVDLALPKTKESGSKILMFIDPLVPERIYSVHDGGVDSIVLHFLPFTSQASGKHEIMRTPSVHSVLNTCQGDSSTQSPLSGFVSLSDSFGSSWIVGLTSSNECVVLEMETWNLLIPIDIDQGTNALNIQEPRESGTSTIISKELLGGPKAVLLPPSTPFLRSANADSIEGRSTLHQYIKLFNENYVEYAHKVCFELECHGPQLKKIIDDQHARLREAHQRLSKVEEKQGKLDERTGRVVQRHNLLEERLQSLRKLPGVHKKPLSKAEREFKSELDMFREVELEALHSSVEALNARLKRYTHSLRSKVSGQHRLPGRKNYFQDDQISRLRSAVEKLSLVNSENTEKVKMVESALKSRDKTDC</sequence>
<keyword evidence="3" id="KW-0509">mRNA transport</keyword>
<name>A0AAD8GVA0_9APIA</name>
<dbReference type="PANTHER" id="PTHR13257:SF0">
    <property type="entry name" value="NUCLEAR PORE COMPLEX PROTEIN NUP88"/>
    <property type="match status" value="1"/>
</dbReference>
<comment type="caution">
    <text evidence="9">The sequence shown here is derived from an EMBL/GenBank/DDBJ whole genome shotgun (WGS) entry which is preliminary data.</text>
</comment>
<evidence type="ECO:0000256" key="6">
    <source>
        <dbReference type="ARBA" id="ARBA00023132"/>
    </source>
</evidence>
<evidence type="ECO:0000256" key="7">
    <source>
        <dbReference type="ARBA" id="ARBA00023242"/>
    </source>
</evidence>
<dbReference type="InterPro" id="IPR036322">
    <property type="entry name" value="WD40_repeat_dom_sf"/>
</dbReference>
<dbReference type="InterPro" id="IPR037700">
    <property type="entry name" value="NUP88/NUP82"/>
</dbReference>
<comment type="subcellular location">
    <subcellularLocation>
        <location evidence="1">Nucleus</location>
        <location evidence="1">Nuclear pore complex</location>
    </subcellularLocation>
</comment>